<gene>
    <name evidence="1" type="ORF">BJF93_12530</name>
</gene>
<dbReference type="EMBL" id="MKIP01000023">
    <property type="protein sequence ID" value="OLP62628.1"/>
    <property type="molecule type" value="Genomic_DNA"/>
</dbReference>
<evidence type="ECO:0000313" key="2">
    <source>
        <dbReference type="Proteomes" id="UP000186364"/>
    </source>
</evidence>
<comment type="caution">
    <text evidence="1">The sequence shown here is derived from an EMBL/GenBank/DDBJ whole genome shotgun (WGS) entry which is preliminary data.</text>
</comment>
<name>A0A1Q9B3K1_9HYPH</name>
<keyword evidence="2" id="KW-1185">Reference proteome</keyword>
<reference evidence="1 2" key="1">
    <citation type="submission" date="2016-09" db="EMBL/GenBank/DDBJ databases">
        <title>Rhizobium sp. nov., a novel species isolated from the rice rhizosphere.</title>
        <authorList>
            <person name="Zhao J."/>
            <person name="Zhang X."/>
        </authorList>
    </citation>
    <scope>NUCLEOTIDE SEQUENCE [LARGE SCALE GENOMIC DNA]</scope>
    <source>
        <strain evidence="1 2">1.7048</strain>
    </source>
</reference>
<accession>A0A1Q9B3K1</accession>
<sequence length="77" mass="8325">MAELRLQIPDEVVAKIQARLGNKAKVTDIARDAITLFNWAVDERAKGRMVLSSEENGSDPARLAMASLDMAAARAGK</sequence>
<dbReference type="OrthoDB" id="6292511at2"/>
<organism evidence="1 2">
    <name type="scientific">Xaviernesmea oryzae</name>
    <dbReference type="NCBI Taxonomy" id="464029"/>
    <lineage>
        <taxon>Bacteria</taxon>
        <taxon>Pseudomonadati</taxon>
        <taxon>Pseudomonadota</taxon>
        <taxon>Alphaproteobacteria</taxon>
        <taxon>Hyphomicrobiales</taxon>
        <taxon>Rhizobiaceae</taxon>
        <taxon>Rhizobium/Agrobacterium group</taxon>
        <taxon>Xaviernesmea</taxon>
    </lineage>
</organism>
<protein>
    <submittedName>
        <fullName evidence="1">Uncharacterized protein</fullName>
    </submittedName>
</protein>
<dbReference type="RefSeq" id="WP_075625440.1">
    <property type="nucleotide sequence ID" value="NZ_FOAM01000025.1"/>
</dbReference>
<dbReference type="Proteomes" id="UP000186364">
    <property type="component" value="Unassembled WGS sequence"/>
</dbReference>
<dbReference type="AlphaFoldDB" id="A0A1Q9B3K1"/>
<evidence type="ECO:0000313" key="1">
    <source>
        <dbReference type="EMBL" id="OLP62628.1"/>
    </source>
</evidence>
<proteinExistence type="predicted"/>